<reference evidence="4 5" key="1">
    <citation type="journal article" date="2007" name="Nature">
        <title>The medaka draft genome and insights into vertebrate genome evolution.</title>
        <authorList>
            <person name="Kasahara M."/>
            <person name="Naruse K."/>
            <person name="Sasaki S."/>
            <person name="Nakatani Y."/>
            <person name="Qu W."/>
            <person name="Ahsan B."/>
            <person name="Yamada T."/>
            <person name="Nagayasu Y."/>
            <person name="Doi K."/>
            <person name="Kasai Y."/>
            <person name="Jindo T."/>
            <person name="Kobayashi D."/>
            <person name="Shimada A."/>
            <person name="Toyoda A."/>
            <person name="Kuroki Y."/>
            <person name="Fujiyama A."/>
            <person name="Sasaki T."/>
            <person name="Shimizu A."/>
            <person name="Asakawa S."/>
            <person name="Shimizu N."/>
            <person name="Hashimoto S."/>
            <person name="Yang J."/>
            <person name="Lee Y."/>
            <person name="Matsushima K."/>
            <person name="Sugano S."/>
            <person name="Sakaizumi M."/>
            <person name="Narita T."/>
            <person name="Ohishi K."/>
            <person name="Haga S."/>
            <person name="Ohta F."/>
            <person name="Nomoto H."/>
            <person name="Nogata K."/>
            <person name="Morishita T."/>
            <person name="Endo T."/>
            <person name="Shin-I T."/>
            <person name="Takeda H."/>
            <person name="Morishita S."/>
            <person name="Kohara Y."/>
        </authorList>
    </citation>
    <scope>NUCLEOTIDE SEQUENCE [LARGE SCALE GENOMIC DNA]</scope>
    <source>
        <strain evidence="4 5">Hd-rR</strain>
    </source>
</reference>
<evidence type="ECO:0000259" key="3">
    <source>
        <dbReference type="PROSITE" id="PS50853"/>
    </source>
</evidence>
<organism evidence="4 5">
    <name type="scientific">Oryzias latipes</name>
    <name type="common">Japanese rice fish</name>
    <name type="synonym">Japanese killifish</name>
    <dbReference type="NCBI Taxonomy" id="8090"/>
    <lineage>
        <taxon>Eukaryota</taxon>
        <taxon>Metazoa</taxon>
        <taxon>Chordata</taxon>
        <taxon>Craniata</taxon>
        <taxon>Vertebrata</taxon>
        <taxon>Euteleostomi</taxon>
        <taxon>Actinopterygii</taxon>
        <taxon>Neopterygii</taxon>
        <taxon>Teleostei</taxon>
        <taxon>Neoteleostei</taxon>
        <taxon>Acanthomorphata</taxon>
        <taxon>Ovalentaria</taxon>
        <taxon>Atherinomorphae</taxon>
        <taxon>Beloniformes</taxon>
        <taxon>Adrianichthyidae</taxon>
        <taxon>Oryziinae</taxon>
        <taxon>Oryzias</taxon>
    </lineage>
</organism>
<dbReference type="FunFam" id="2.60.40.10:FF:000607">
    <property type="entry name" value="Leukemia inhibitory factor receptor"/>
    <property type="match status" value="1"/>
</dbReference>
<keyword evidence="2" id="KW-0732">Signal</keyword>
<dbReference type="SMART" id="SM00060">
    <property type="entry name" value="FN3"/>
    <property type="match status" value="4"/>
</dbReference>
<dbReference type="GO" id="GO:0043235">
    <property type="term" value="C:receptor complex"/>
    <property type="evidence" value="ECO:0000318"/>
    <property type="project" value="GO_Central"/>
</dbReference>
<dbReference type="PROSITE" id="PS50853">
    <property type="entry name" value="FN3"/>
    <property type="match status" value="2"/>
</dbReference>
<dbReference type="SUPFAM" id="SSF49265">
    <property type="entry name" value="Fibronectin type III"/>
    <property type="match status" value="3"/>
</dbReference>
<reference evidence="4" key="3">
    <citation type="submission" date="2025-09" db="UniProtKB">
        <authorList>
            <consortium name="Ensembl"/>
        </authorList>
    </citation>
    <scope>IDENTIFICATION</scope>
    <source>
        <strain evidence="4">Hd-rR</strain>
    </source>
</reference>
<dbReference type="Pfam" id="PF17971">
    <property type="entry name" value="LIFR_D2"/>
    <property type="match status" value="1"/>
</dbReference>
<dbReference type="InParanoid" id="H2L9J8"/>
<evidence type="ECO:0000256" key="2">
    <source>
        <dbReference type="SAM" id="SignalP"/>
    </source>
</evidence>
<dbReference type="CDD" id="cd00063">
    <property type="entry name" value="FN3"/>
    <property type="match status" value="2"/>
</dbReference>
<sequence length="861" mass="95598">MSCTGLLVLFFIFIKGQTESCNDSDSVAPKPNIPHLKAFSKKQSLVVTLPARHTDGESDIYEIQIGRTETQSIIYSRKVSVSAAAERTWTWISDLPLECVDHSVRIRYFCNQSAPSPWSNWTTNHGVKVKNTLRIFPSDRVLQEGKSATFCCVAPQGVKIASINFGNNHFPSTSIGATVEAITVNNLTIPTNRIKSSLLTCTEGTGKKVYAWNYVSFPPQKPQNLSCATSDMTTVVCNWNSGRKRDEFDTNTQTYSLHIENSDQGLISCETSSCRFPAVPQLQEYNISVMVKDELGKETESYSFNISERVLPELQCCRATRGVTNVRISWRVVGNLPQMMLICQVSATPGNITQQVDCNSSSHVCKAEVEHLHPSTEYSIVVRCSTNGKLWGNWSKPKLFKTYPLVMLELWKKIEPASASQIRHVTLMWNTHISDRAVSIQSYRVQWSQKDRMWTNVTDGRQNQLEVTIGPEKCNFTVEAILERGYRAAAHITIPPSERQEAQVVKRRLKSSSADGIILSWDKDRAVTCGYTVEWCTLGSAVPCTLKWIKVPKGNNSLFLSSKNFTAGLRYSFNIYGCTENGHKLLEVKTGYSQELKYVGSPSLVQPVQTTSSSATLEWLFNEHDPAHPAFIIGYLITVQGGRSDKAPDQATNVQNLTIADPLQKSVIIEGLQPNQEYVCSVSALTKEGPGPSVSVPFRTRINYPSQLAKFLAPVLLLLSCIVLLWPQRKKIRTGLKEMFAYPAGMNIKIPEFESFLDETIQRLSSQRIEECISCEIEILNVGASATARKPDFTNDLCSPGTHSSPSSTSASCISVQRGYCPQSAVVLVEKPTCLQMACVINKSYFSTIAESPSEIAADSI</sequence>
<dbReference type="InterPro" id="IPR048497">
    <property type="entry name" value="LIF-R-like_Ig-like"/>
</dbReference>
<reference evidence="4" key="2">
    <citation type="submission" date="2025-08" db="UniProtKB">
        <authorList>
            <consortium name="Ensembl"/>
        </authorList>
    </citation>
    <scope>IDENTIFICATION</scope>
    <source>
        <strain evidence="4">Hd-rR</strain>
    </source>
</reference>
<dbReference type="Proteomes" id="UP000001038">
    <property type="component" value="Chromosome 9"/>
</dbReference>
<dbReference type="GO" id="GO:0019955">
    <property type="term" value="F:cytokine binding"/>
    <property type="evidence" value="ECO:0000318"/>
    <property type="project" value="GO_Central"/>
</dbReference>
<dbReference type="eggNOG" id="ENOG502RME8">
    <property type="taxonomic scope" value="Eukaryota"/>
</dbReference>
<dbReference type="InterPro" id="IPR036116">
    <property type="entry name" value="FN3_sf"/>
</dbReference>
<evidence type="ECO:0000256" key="1">
    <source>
        <dbReference type="ARBA" id="ARBA00022737"/>
    </source>
</evidence>
<dbReference type="Bgee" id="ENSORLG00000002039">
    <property type="expression patterns" value="Expressed in liver and 8 other cell types or tissues"/>
</dbReference>
<evidence type="ECO:0000313" key="5">
    <source>
        <dbReference type="Proteomes" id="UP000001038"/>
    </source>
</evidence>
<dbReference type="HOGENOM" id="CLU_012673_1_0_1"/>
<dbReference type="GO" id="GO:0004896">
    <property type="term" value="F:cytokine receptor activity"/>
    <property type="evidence" value="ECO:0000318"/>
    <property type="project" value="GO_Central"/>
</dbReference>
<dbReference type="PANTHER" id="PTHR46708:SF2">
    <property type="entry name" value="FIBRONECTIN TYPE-III DOMAIN-CONTAINING PROTEIN"/>
    <property type="match status" value="1"/>
</dbReference>
<dbReference type="GeneTree" id="ENSGT00940000155776"/>
<dbReference type="InterPro" id="IPR040817">
    <property type="entry name" value="LIFR_D2"/>
</dbReference>
<dbReference type="GO" id="GO:0019221">
    <property type="term" value="P:cytokine-mediated signaling pathway"/>
    <property type="evidence" value="ECO:0000318"/>
    <property type="project" value="GO_Central"/>
</dbReference>
<keyword evidence="1" id="KW-0677">Repeat</keyword>
<proteinExistence type="predicted"/>
<protein>
    <recommendedName>
        <fullName evidence="3">Fibronectin type-III domain-containing protein</fullName>
    </recommendedName>
</protein>
<dbReference type="InterPro" id="IPR013783">
    <property type="entry name" value="Ig-like_fold"/>
</dbReference>
<dbReference type="PANTHER" id="PTHR46708">
    <property type="entry name" value="TENASCIN"/>
    <property type="match status" value="1"/>
</dbReference>
<keyword evidence="5" id="KW-1185">Reference proteome</keyword>
<dbReference type="Ensembl" id="ENSORLT00000002543.2">
    <property type="protein sequence ID" value="ENSORLP00000002542.2"/>
    <property type="gene ID" value="ENSORLG00000002039.2"/>
</dbReference>
<feature type="signal peptide" evidence="2">
    <location>
        <begin position="1"/>
        <end position="18"/>
    </location>
</feature>
<gene>
    <name evidence="4" type="primary">osmr</name>
</gene>
<dbReference type="InterPro" id="IPR003961">
    <property type="entry name" value="FN3_dom"/>
</dbReference>
<dbReference type="GO" id="GO:0008284">
    <property type="term" value="P:positive regulation of cell population proliferation"/>
    <property type="evidence" value="ECO:0000318"/>
    <property type="project" value="GO_Central"/>
</dbReference>
<dbReference type="Pfam" id="PF21177">
    <property type="entry name" value="LIF-R_Ig-like"/>
    <property type="match status" value="1"/>
</dbReference>
<dbReference type="OrthoDB" id="6382334at2759"/>
<name>H2L9J8_ORYLA</name>
<dbReference type="Pfam" id="PF25552">
    <property type="entry name" value="LIFR_D4"/>
    <property type="match status" value="1"/>
</dbReference>
<feature type="domain" description="Fibronectin type-III" evidence="3">
    <location>
        <begin position="310"/>
        <end position="405"/>
    </location>
</feature>
<dbReference type="Pfam" id="PF00041">
    <property type="entry name" value="fn3"/>
    <property type="match status" value="1"/>
</dbReference>
<dbReference type="Gene3D" id="2.60.40.10">
    <property type="entry name" value="Immunoglobulins"/>
    <property type="match status" value="7"/>
</dbReference>
<dbReference type="GO" id="GO:0009897">
    <property type="term" value="C:external side of plasma membrane"/>
    <property type="evidence" value="ECO:0000318"/>
    <property type="project" value="GO_Central"/>
</dbReference>
<dbReference type="AlphaFoldDB" id="H2L9J8"/>
<feature type="domain" description="Fibronectin type-III" evidence="3">
    <location>
        <begin position="601"/>
        <end position="703"/>
    </location>
</feature>
<accession>H2L9J8</accession>
<evidence type="ECO:0000313" key="4">
    <source>
        <dbReference type="Ensembl" id="ENSORLP00000002542.2"/>
    </source>
</evidence>
<feature type="chain" id="PRO_5017247408" description="Fibronectin type-III domain-containing protein" evidence="2">
    <location>
        <begin position="19"/>
        <end position="861"/>
    </location>
</feature>
<dbReference type="InterPro" id="IPR050991">
    <property type="entry name" value="ECM_Regulatory_Proteins"/>
</dbReference>